<evidence type="ECO:0000256" key="6">
    <source>
        <dbReference type="ARBA" id="ARBA00038076"/>
    </source>
</evidence>
<dbReference type="InterPro" id="IPR003838">
    <property type="entry name" value="ABC3_permease_C"/>
</dbReference>
<proteinExistence type="inferred from homology"/>
<dbReference type="PANTHER" id="PTHR30572:SF4">
    <property type="entry name" value="ABC TRANSPORTER PERMEASE YTRF"/>
    <property type="match status" value="1"/>
</dbReference>
<accession>A0ABW0WXP1</accession>
<feature type="domain" description="ABC3 transporter permease C-terminal" evidence="8">
    <location>
        <begin position="637"/>
        <end position="743"/>
    </location>
</feature>
<organism evidence="9 10">
    <name type="scientific">Kitasatospora misakiensis</name>
    <dbReference type="NCBI Taxonomy" id="67330"/>
    <lineage>
        <taxon>Bacteria</taxon>
        <taxon>Bacillati</taxon>
        <taxon>Actinomycetota</taxon>
        <taxon>Actinomycetes</taxon>
        <taxon>Kitasatosporales</taxon>
        <taxon>Streptomycetaceae</taxon>
        <taxon>Kitasatospora</taxon>
    </lineage>
</organism>
<evidence type="ECO:0000256" key="1">
    <source>
        <dbReference type="ARBA" id="ARBA00004651"/>
    </source>
</evidence>
<evidence type="ECO:0000313" key="9">
    <source>
        <dbReference type="EMBL" id="MFC5661704.1"/>
    </source>
</evidence>
<keyword evidence="3 7" id="KW-0812">Transmembrane</keyword>
<sequence>MITGQLRRQAARTLTLLLGVLVATTGFTLLTGSVETSRLEVRASADAGFRAAYDVLVRPKGARSEREAATGQVRPNFLSGQFGGITSAQWQQITGINGVEVAAPVAMLGYVQAGTSTRVDVTAQLDPAADRQLLRLRSTWHTDRGLSEAPDPGATYVYVTSRPIVLPDGETTRDAPDWSRLYSYQGRVLPELGLALSRERTVCAGGEMPPYEALPDGTFQPLCAIRKVAGIEGQTRPDLLDPAQRSHLVVVRREPDGTFTSGTEVHNRTTGSRAEVTVDWPMTLLLAAVDPAQEARLVGVDRAVVTGRYLQEGEQPVVREEAGTRLATIPLLTTTRPYLDEQVTTTVSRATGPLPGLAGRSAEDLRQLLAALPVGPGQSTGAVDADEVFRRSVADGTMRVNPFVVLQAGSPGYPDGGALRPPAVAQDSAELWRPKTLGGDLPPWFVQDDAFRPLTRVPPAEHRFPGFEVVGSYDLDRLTSFSKLSEVPLETYRPPTAHAADDASRAALGDRALEPNSNPAGYLATPPQLLTTLQSVEELTGPDYPHAADPISAVRVRVSGVTGTDAASRERIRKVAEAITNRTGLEVDITAGSSPAPQRVELAGGRFGRPALALTENWTAKGTAVALVEAADRKSVLLFGLVLVVCAMFLGNAVAASVRTRQRELAVLACTGWTGARLAGLVLGEVAVIGVAAGAAGAGLSFPLGRALGLEVSTGRALLAVPLVLATALLAGAVPAVRAGRSYPARALRGAVAGPRRARRAGRGRTLAGLAVTAVLRTPGRSALGALALAVGVAAVSLVTAITWTFHGTVQGTLLGDAVSLEVRGVDVAAAVLTVALGLFSLADVLYLDACERDGEFAVLRACGWADTEVMRLVAVQGTLIGAAGALVGAGTGLALTVAFAGTIPAGLPGAVALVAATGVLAAVAASAAAAAIAVRRSPAGPLAEDG</sequence>
<comment type="similarity">
    <text evidence="6">Belongs to the ABC-4 integral membrane protein family.</text>
</comment>
<feature type="transmembrane region" description="Helical" evidence="7">
    <location>
        <begin position="678"/>
        <end position="697"/>
    </location>
</feature>
<feature type="transmembrane region" description="Helical" evidence="7">
    <location>
        <begin position="636"/>
        <end position="658"/>
    </location>
</feature>
<dbReference type="Pfam" id="PF02687">
    <property type="entry name" value="FtsX"/>
    <property type="match status" value="2"/>
</dbReference>
<evidence type="ECO:0000256" key="7">
    <source>
        <dbReference type="SAM" id="Phobius"/>
    </source>
</evidence>
<keyword evidence="2" id="KW-1003">Cell membrane</keyword>
<protein>
    <submittedName>
        <fullName evidence="9">FtsX-like permease family protein</fullName>
    </submittedName>
</protein>
<comment type="caution">
    <text evidence="9">The sequence shown here is derived from an EMBL/GenBank/DDBJ whole genome shotgun (WGS) entry which is preliminary data.</text>
</comment>
<evidence type="ECO:0000256" key="3">
    <source>
        <dbReference type="ARBA" id="ARBA00022692"/>
    </source>
</evidence>
<keyword evidence="10" id="KW-1185">Reference proteome</keyword>
<evidence type="ECO:0000256" key="2">
    <source>
        <dbReference type="ARBA" id="ARBA00022475"/>
    </source>
</evidence>
<evidence type="ECO:0000313" key="10">
    <source>
        <dbReference type="Proteomes" id="UP001595975"/>
    </source>
</evidence>
<evidence type="ECO:0000256" key="5">
    <source>
        <dbReference type="ARBA" id="ARBA00023136"/>
    </source>
</evidence>
<feature type="transmembrane region" description="Helical" evidence="7">
    <location>
        <begin position="910"/>
        <end position="935"/>
    </location>
</feature>
<dbReference type="RefSeq" id="WP_380223308.1">
    <property type="nucleotide sequence ID" value="NZ_JBHSOF010000001.1"/>
</dbReference>
<feature type="transmembrane region" description="Helical" evidence="7">
    <location>
        <begin position="826"/>
        <end position="848"/>
    </location>
</feature>
<feature type="transmembrane region" description="Helical" evidence="7">
    <location>
        <begin position="784"/>
        <end position="806"/>
    </location>
</feature>
<feature type="transmembrane region" description="Helical" evidence="7">
    <location>
        <begin position="717"/>
        <end position="737"/>
    </location>
</feature>
<evidence type="ECO:0000256" key="4">
    <source>
        <dbReference type="ARBA" id="ARBA00022989"/>
    </source>
</evidence>
<evidence type="ECO:0000259" key="8">
    <source>
        <dbReference type="Pfam" id="PF02687"/>
    </source>
</evidence>
<dbReference type="PANTHER" id="PTHR30572">
    <property type="entry name" value="MEMBRANE COMPONENT OF TRANSPORTER-RELATED"/>
    <property type="match status" value="1"/>
</dbReference>
<feature type="transmembrane region" description="Helical" evidence="7">
    <location>
        <begin position="880"/>
        <end position="904"/>
    </location>
</feature>
<gene>
    <name evidence="9" type="ORF">ACFP3U_01765</name>
</gene>
<keyword evidence="4 7" id="KW-1133">Transmembrane helix</keyword>
<dbReference type="InterPro" id="IPR050250">
    <property type="entry name" value="Macrolide_Exporter_MacB"/>
</dbReference>
<keyword evidence="5 7" id="KW-0472">Membrane</keyword>
<comment type="subcellular location">
    <subcellularLocation>
        <location evidence="1">Cell membrane</location>
        <topology evidence="1">Multi-pass membrane protein</topology>
    </subcellularLocation>
</comment>
<dbReference type="Proteomes" id="UP001595975">
    <property type="component" value="Unassembled WGS sequence"/>
</dbReference>
<name>A0ABW0WXP1_9ACTN</name>
<dbReference type="EMBL" id="JBHSOF010000001">
    <property type="protein sequence ID" value="MFC5661704.1"/>
    <property type="molecule type" value="Genomic_DNA"/>
</dbReference>
<feature type="domain" description="ABC3 transporter permease C-terminal" evidence="8">
    <location>
        <begin position="829"/>
        <end position="938"/>
    </location>
</feature>
<reference evidence="10" key="1">
    <citation type="journal article" date="2019" name="Int. J. Syst. Evol. Microbiol.">
        <title>The Global Catalogue of Microorganisms (GCM) 10K type strain sequencing project: providing services to taxonomists for standard genome sequencing and annotation.</title>
        <authorList>
            <consortium name="The Broad Institute Genomics Platform"/>
            <consortium name="The Broad Institute Genome Sequencing Center for Infectious Disease"/>
            <person name="Wu L."/>
            <person name="Ma J."/>
        </authorList>
    </citation>
    <scope>NUCLEOTIDE SEQUENCE [LARGE SCALE GENOMIC DNA]</scope>
    <source>
        <strain evidence="10">CGMCC 4.1437</strain>
    </source>
</reference>